<feature type="region of interest" description="Disordered" evidence="1">
    <location>
        <begin position="293"/>
        <end position="349"/>
    </location>
</feature>
<proteinExistence type="predicted"/>
<name>A0AAW0CKX8_9AGAR</name>
<feature type="region of interest" description="Disordered" evidence="1">
    <location>
        <begin position="372"/>
        <end position="427"/>
    </location>
</feature>
<feature type="compositionally biased region" description="Acidic residues" evidence="1">
    <location>
        <begin position="447"/>
        <end position="458"/>
    </location>
</feature>
<feature type="region of interest" description="Disordered" evidence="1">
    <location>
        <begin position="443"/>
        <end position="462"/>
    </location>
</feature>
<evidence type="ECO:0000256" key="1">
    <source>
        <dbReference type="SAM" id="MobiDB-lite"/>
    </source>
</evidence>
<feature type="compositionally biased region" description="Acidic residues" evidence="1">
    <location>
        <begin position="134"/>
        <end position="147"/>
    </location>
</feature>
<dbReference type="Proteomes" id="UP001383192">
    <property type="component" value="Unassembled WGS sequence"/>
</dbReference>
<feature type="compositionally biased region" description="Polar residues" evidence="1">
    <location>
        <begin position="207"/>
        <end position="217"/>
    </location>
</feature>
<feature type="compositionally biased region" description="Basic and acidic residues" evidence="1">
    <location>
        <begin position="307"/>
        <end position="316"/>
    </location>
</feature>
<feature type="compositionally biased region" description="Basic and acidic residues" evidence="1">
    <location>
        <begin position="155"/>
        <end position="166"/>
    </location>
</feature>
<reference evidence="2 3" key="1">
    <citation type="submission" date="2024-01" db="EMBL/GenBank/DDBJ databases">
        <title>A draft genome for a cacao thread blight-causing isolate of Paramarasmius palmivorus.</title>
        <authorList>
            <person name="Baruah I.K."/>
            <person name="Bukari Y."/>
            <person name="Amoako-Attah I."/>
            <person name="Meinhardt L.W."/>
            <person name="Bailey B.A."/>
            <person name="Cohen S.P."/>
        </authorList>
    </citation>
    <scope>NUCLEOTIDE SEQUENCE [LARGE SCALE GENOMIC DNA]</scope>
    <source>
        <strain evidence="2 3">GH-12</strain>
    </source>
</reference>
<evidence type="ECO:0000313" key="3">
    <source>
        <dbReference type="Proteomes" id="UP001383192"/>
    </source>
</evidence>
<dbReference type="AlphaFoldDB" id="A0AAW0CKX8"/>
<protein>
    <submittedName>
        <fullName evidence="2">Uncharacterized protein</fullName>
    </submittedName>
</protein>
<keyword evidence="3" id="KW-1185">Reference proteome</keyword>
<feature type="compositionally biased region" description="Polar residues" evidence="1">
    <location>
        <begin position="293"/>
        <end position="303"/>
    </location>
</feature>
<feature type="compositionally biased region" description="Acidic residues" evidence="1">
    <location>
        <begin position="192"/>
        <end position="203"/>
    </location>
</feature>
<evidence type="ECO:0000313" key="2">
    <source>
        <dbReference type="EMBL" id="KAK7040399.1"/>
    </source>
</evidence>
<comment type="caution">
    <text evidence="2">The sequence shown here is derived from an EMBL/GenBank/DDBJ whole genome shotgun (WGS) entry which is preliminary data.</text>
</comment>
<sequence>MPLPDSDNFLIQIELLRAKALAMEFSRSPVRASLSLLPIHSHANATQFYEALKSQTQRPKTTLVIPSLPIGTVKPPITLMDAFFQLKEEEHERRYGKRSMTLMDEILDARYAKKEAARNPRKVELDPGVLADVGESESDGDEGEDEETALKSRVSKGEYEVPVRGEEDAEVVNENPVPIHNVAHVELGDVYDGDVEDTPELDGNDVSIFTPSESGDISSAEDDTEHSPTFLSFPGFENDDDYEENATRSTSTTPTPSRRVLSDVLSFTSGTLLLEDDEDNVTMLDGVKENAFPITTPSASRTSFLKPEPKDNEDSRANSTPFLVFRSFDTDTDNDNNDKGNGSSSTRTASTLSCSLLNDIYPFPDGLLLDDEEKENVSPTPNKDKDNTSSVSRFHTRYILGDVPGSNFDPNKENVAPAGAEGQDAENDVPLDATREPLAELHHADAEDANESDAGDEELERKRIPVRFSQEFEEESECLEVELELFPGSDDSPCKPLRQLEQDEEKVDRTIRERVRCFPDEPRGRRIFAPLSTIYLRRKSFVELSPTRPAEKKENHEAEAMLAKGPRRMSPVRGALCASGNHLD</sequence>
<feature type="region of interest" description="Disordered" evidence="1">
    <location>
        <begin position="192"/>
        <end position="257"/>
    </location>
</feature>
<feature type="compositionally biased region" description="Low complexity" evidence="1">
    <location>
        <begin position="247"/>
        <end position="257"/>
    </location>
</feature>
<dbReference type="EMBL" id="JAYKXP010000037">
    <property type="protein sequence ID" value="KAK7040399.1"/>
    <property type="molecule type" value="Genomic_DNA"/>
</dbReference>
<feature type="region of interest" description="Disordered" evidence="1">
    <location>
        <begin position="117"/>
        <end position="177"/>
    </location>
</feature>
<gene>
    <name evidence="2" type="ORF">VNI00_009877</name>
</gene>
<organism evidence="2 3">
    <name type="scientific">Paramarasmius palmivorus</name>
    <dbReference type="NCBI Taxonomy" id="297713"/>
    <lineage>
        <taxon>Eukaryota</taxon>
        <taxon>Fungi</taxon>
        <taxon>Dikarya</taxon>
        <taxon>Basidiomycota</taxon>
        <taxon>Agaricomycotina</taxon>
        <taxon>Agaricomycetes</taxon>
        <taxon>Agaricomycetidae</taxon>
        <taxon>Agaricales</taxon>
        <taxon>Marasmiineae</taxon>
        <taxon>Marasmiaceae</taxon>
        <taxon>Paramarasmius</taxon>
    </lineage>
</organism>
<accession>A0AAW0CKX8</accession>
<feature type="region of interest" description="Disordered" evidence="1">
    <location>
        <begin position="561"/>
        <end position="584"/>
    </location>
</feature>